<protein>
    <recommendedName>
        <fullName evidence="2">DUF7702 domain-containing protein</fullName>
    </recommendedName>
</protein>
<feature type="domain" description="DUF7702" evidence="2">
    <location>
        <begin position="9"/>
        <end position="241"/>
    </location>
</feature>
<organism evidence="3 4">
    <name type="scientific">Thelonectria olida</name>
    <dbReference type="NCBI Taxonomy" id="1576542"/>
    <lineage>
        <taxon>Eukaryota</taxon>
        <taxon>Fungi</taxon>
        <taxon>Dikarya</taxon>
        <taxon>Ascomycota</taxon>
        <taxon>Pezizomycotina</taxon>
        <taxon>Sordariomycetes</taxon>
        <taxon>Hypocreomycetidae</taxon>
        <taxon>Hypocreales</taxon>
        <taxon>Nectriaceae</taxon>
        <taxon>Thelonectria</taxon>
    </lineage>
</organism>
<evidence type="ECO:0000313" key="4">
    <source>
        <dbReference type="Proteomes" id="UP000777438"/>
    </source>
</evidence>
<name>A0A9P8WFU5_9HYPO</name>
<dbReference type="InterPro" id="IPR056119">
    <property type="entry name" value="DUF7702"/>
</dbReference>
<feature type="transmembrane region" description="Helical" evidence="1">
    <location>
        <begin position="107"/>
        <end position="125"/>
    </location>
</feature>
<keyword evidence="4" id="KW-1185">Reference proteome</keyword>
<sequence length="261" mass="28501">MLNSHACAGIAQVVFYIPILPIAAFTLVRVWNHGLRRAIFPLVTFSLFRLSGGILTIILESDPRNIGLIIATTVLLNIGLVPLLLSAVGFIRLILKSSIDDNKRAHVLLKVIRIAFFAAITLLIISGALSGSEKNMQVSRSLSKAGYVLLAAVVVLMAAELAHLFTQRYRIAPGRFLFVRLTLATIPVLLLRTAYGLLCAFTVDNPSTIWNPLSGSAVAFTVMCLISEYITVLVFIFLGIRYWQLLQREGSKSPSIVPGVV</sequence>
<proteinExistence type="predicted"/>
<dbReference type="Proteomes" id="UP000777438">
    <property type="component" value="Unassembled WGS sequence"/>
</dbReference>
<reference evidence="3 4" key="1">
    <citation type="journal article" date="2021" name="Nat. Commun.">
        <title>Genetic determinants of endophytism in the Arabidopsis root mycobiome.</title>
        <authorList>
            <person name="Mesny F."/>
            <person name="Miyauchi S."/>
            <person name="Thiergart T."/>
            <person name="Pickel B."/>
            <person name="Atanasova L."/>
            <person name="Karlsson M."/>
            <person name="Huettel B."/>
            <person name="Barry K.W."/>
            <person name="Haridas S."/>
            <person name="Chen C."/>
            <person name="Bauer D."/>
            <person name="Andreopoulos W."/>
            <person name="Pangilinan J."/>
            <person name="LaButti K."/>
            <person name="Riley R."/>
            <person name="Lipzen A."/>
            <person name="Clum A."/>
            <person name="Drula E."/>
            <person name="Henrissat B."/>
            <person name="Kohler A."/>
            <person name="Grigoriev I.V."/>
            <person name="Martin F.M."/>
            <person name="Hacquard S."/>
        </authorList>
    </citation>
    <scope>NUCLEOTIDE SEQUENCE [LARGE SCALE GENOMIC DNA]</scope>
    <source>
        <strain evidence="3 4">MPI-CAGE-CH-0241</strain>
    </source>
</reference>
<keyword evidence="1" id="KW-1133">Transmembrane helix</keyword>
<evidence type="ECO:0000259" key="2">
    <source>
        <dbReference type="Pfam" id="PF24800"/>
    </source>
</evidence>
<feature type="transmembrane region" description="Helical" evidence="1">
    <location>
        <begin position="65"/>
        <end position="95"/>
    </location>
</feature>
<dbReference type="PANTHER" id="PTHR42109:SF2">
    <property type="entry name" value="INTEGRAL MEMBRANE PROTEIN"/>
    <property type="match status" value="1"/>
</dbReference>
<evidence type="ECO:0000313" key="3">
    <source>
        <dbReference type="EMBL" id="KAH6898063.1"/>
    </source>
</evidence>
<keyword evidence="1" id="KW-0812">Transmembrane</keyword>
<comment type="caution">
    <text evidence="3">The sequence shown here is derived from an EMBL/GenBank/DDBJ whole genome shotgun (WGS) entry which is preliminary data.</text>
</comment>
<dbReference type="PANTHER" id="PTHR42109">
    <property type="entry name" value="UNPLACED GENOMIC SCAFFOLD UM_SCAF_CONTIG_1.265, WHOLE GENOME SHOTGUN SEQUENCE"/>
    <property type="match status" value="1"/>
</dbReference>
<feature type="transmembrane region" description="Helical" evidence="1">
    <location>
        <begin position="218"/>
        <end position="243"/>
    </location>
</feature>
<feature type="transmembrane region" description="Helical" evidence="1">
    <location>
        <begin position="38"/>
        <end position="59"/>
    </location>
</feature>
<dbReference type="OrthoDB" id="2560628at2759"/>
<dbReference type="Pfam" id="PF24800">
    <property type="entry name" value="DUF7702"/>
    <property type="match status" value="1"/>
</dbReference>
<dbReference type="EMBL" id="JAGPYM010000002">
    <property type="protein sequence ID" value="KAH6898063.1"/>
    <property type="molecule type" value="Genomic_DNA"/>
</dbReference>
<dbReference type="AlphaFoldDB" id="A0A9P8WFU5"/>
<gene>
    <name evidence="3" type="ORF">B0T10DRAFT_543099</name>
</gene>
<accession>A0A9P8WFU5</accession>
<evidence type="ECO:0000256" key="1">
    <source>
        <dbReference type="SAM" id="Phobius"/>
    </source>
</evidence>
<feature type="transmembrane region" description="Helical" evidence="1">
    <location>
        <begin position="177"/>
        <end position="198"/>
    </location>
</feature>
<feature type="transmembrane region" description="Helical" evidence="1">
    <location>
        <begin position="145"/>
        <end position="165"/>
    </location>
</feature>
<keyword evidence="1" id="KW-0472">Membrane</keyword>
<feature type="transmembrane region" description="Helical" evidence="1">
    <location>
        <begin position="13"/>
        <end position="31"/>
    </location>
</feature>